<name>A0A8B6C3V0_MYTGA</name>
<organism evidence="1 2">
    <name type="scientific">Mytilus galloprovincialis</name>
    <name type="common">Mediterranean mussel</name>
    <dbReference type="NCBI Taxonomy" id="29158"/>
    <lineage>
        <taxon>Eukaryota</taxon>
        <taxon>Metazoa</taxon>
        <taxon>Spiralia</taxon>
        <taxon>Lophotrochozoa</taxon>
        <taxon>Mollusca</taxon>
        <taxon>Bivalvia</taxon>
        <taxon>Autobranchia</taxon>
        <taxon>Pteriomorphia</taxon>
        <taxon>Mytilida</taxon>
        <taxon>Mytiloidea</taxon>
        <taxon>Mytilidae</taxon>
        <taxon>Mytilinae</taxon>
        <taxon>Mytilus</taxon>
    </lineage>
</organism>
<keyword evidence="2" id="KW-1185">Reference proteome</keyword>
<gene>
    <name evidence="1" type="ORF">MGAL_10B017142</name>
</gene>
<reference evidence="1" key="1">
    <citation type="submission" date="2018-11" db="EMBL/GenBank/DDBJ databases">
        <authorList>
            <person name="Alioto T."/>
            <person name="Alioto T."/>
        </authorList>
    </citation>
    <scope>NUCLEOTIDE SEQUENCE</scope>
</reference>
<dbReference type="AlphaFoldDB" id="A0A8B6C3V0"/>
<dbReference type="OrthoDB" id="5989505at2759"/>
<protein>
    <submittedName>
        <fullName evidence="1">Uncharacterized protein</fullName>
    </submittedName>
</protein>
<dbReference type="Gene3D" id="2.70.9.10">
    <property type="entry name" value="Adenovirus Type 2 Hexon, domain 4"/>
    <property type="match status" value="1"/>
</dbReference>
<dbReference type="InterPro" id="IPR006758">
    <property type="entry name" value="A32L"/>
</dbReference>
<evidence type="ECO:0000313" key="2">
    <source>
        <dbReference type="Proteomes" id="UP000596742"/>
    </source>
</evidence>
<dbReference type="EMBL" id="UYJE01001167">
    <property type="protein sequence ID" value="VDH99689.1"/>
    <property type="molecule type" value="Genomic_DNA"/>
</dbReference>
<dbReference type="Pfam" id="PF04665">
    <property type="entry name" value="Pox_A32"/>
    <property type="match status" value="1"/>
</dbReference>
<comment type="caution">
    <text evidence="1">The sequence shown here is derived from an EMBL/GenBank/DDBJ whole genome shotgun (WGS) entry which is preliminary data.</text>
</comment>
<accession>A0A8B6C3V0</accession>
<sequence length="585" mass="67942">MSAYGNKLNPYRKIREPRGVKGIRQSVSITNNPSTIDQNQQLLVRFPNLSNNDVIVPGTTRLAFEIELTSTDDNATIYQNIGRAIVKKTTIRISGNEIMSIDDSDIYHCYVDLWKSTSERLNMAYQGIGETNMLKHRVGADDKASDTGDEAIATAYGARFCIPLDFELLETHMPFYQAGLGDRLEYELTFNNYSNVIKSTDTSASYTIKNICLEFDMVTDAELARQIRQQVNGKMVILYDRILRHRKITKNKSDTLWNINLNVPARSMKGILMLFEDPERTSTETYYNPNITKVEMTIEGVPNQLYSQGMKAYQQWDEINKFFALNSKRNKTTEEVLKDLNLSYTTLEKYLTTNYALWLDLRSTDDNSLHGSGRRIENASEGCGKTEFVLDLLEKENIVEVFKYIVILCPTIQWNKAYKNREWIGDVRKPKTKNLIIVNPIVEVREANGSLYEEEEKLQELLRMFFKKYAGHPTLYIIDDCSATKELTKKKDMLSELAFSGRHAEQSVWVISQRYNSVLKDLREQTKWLCMFYTKDRDSFDNCLRENDVIPTLEERQRIKEELKKKKHRKLILKTDQPTDYWLLN</sequence>
<proteinExistence type="predicted"/>
<dbReference type="Proteomes" id="UP000596742">
    <property type="component" value="Unassembled WGS sequence"/>
</dbReference>
<evidence type="ECO:0000313" key="1">
    <source>
        <dbReference type="EMBL" id="VDH99689.1"/>
    </source>
</evidence>